<dbReference type="CDD" id="cd00082">
    <property type="entry name" value="HisKA"/>
    <property type="match status" value="1"/>
</dbReference>
<accession>A0A975GBX0</accession>
<dbReference type="InterPro" id="IPR003594">
    <property type="entry name" value="HATPase_dom"/>
</dbReference>
<dbReference type="GO" id="GO:0005524">
    <property type="term" value="F:ATP binding"/>
    <property type="evidence" value="ECO:0007669"/>
    <property type="project" value="UniProtKB-KW"/>
</dbReference>
<dbReference type="PANTHER" id="PTHR43065">
    <property type="entry name" value="SENSOR HISTIDINE KINASE"/>
    <property type="match status" value="1"/>
</dbReference>
<dbReference type="InterPro" id="IPR036890">
    <property type="entry name" value="HATPase_C_sf"/>
</dbReference>
<feature type="domain" description="PAS" evidence="11">
    <location>
        <begin position="76"/>
        <end position="145"/>
    </location>
</feature>
<evidence type="ECO:0000313" key="13">
    <source>
        <dbReference type="EMBL" id="QSZ40673.1"/>
    </source>
</evidence>
<keyword evidence="9" id="KW-0175">Coiled coil</keyword>
<dbReference type="SUPFAM" id="SSF55874">
    <property type="entry name" value="ATPase domain of HSP90 chaperone/DNA topoisomerase II/histidine kinase"/>
    <property type="match status" value="1"/>
</dbReference>
<keyword evidence="8" id="KW-0902">Two-component regulatory system</keyword>
<dbReference type="PROSITE" id="PS50113">
    <property type="entry name" value="PAC"/>
    <property type="match status" value="1"/>
</dbReference>
<evidence type="ECO:0000256" key="6">
    <source>
        <dbReference type="ARBA" id="ARBA00022777"/>
    </source>
</evidence>
<dbReference type="SUPFAM" id="SSF55785">
    <property type="entry name" value="PYP-like sensor domain (PAS domain)"/>
    <property type="match status" value="1"/>
</dbReference>
<sequence length="449" mass="51346">MKMDNELLLQKQLQRERQRREEAEKLLEIKSLELYETNRQLQLTLDEKSLDIQRMNKELSSSLQYTSDELVENIGMLNEYKKAIDASTIVSMADINGDIIYVNDAFVTISGYSREELIGSPHSIIRHPDSSPEVFKEMWATLLAKKPWHGSLKNLSKNKEVYYVDTTINPVLSSKGKIKKFIAMRQDITELIHLNETLENRIFDELKKNAEKSEYLLRQSRLAQMGEMISMIAHQWRQPLTSISSISATLSLDILLDAYNKEFFQERIESIAAITQHLSSTIDDFRNFYKSNKKATTTTIQDIVEGCLKIIGKTLEGKSICIEHLNLETPIKITTYENELKQVIINILKNAEDVFSEKNQQDAKIWISCENRGDHAVLGIEDNAGGIPEDILPKIFDPYFSTKHEKDGTGLGLYMSKTIIEEHCKGKISVHNTDRGAKFIIILPSSLEV</sequence>
<gene>
    <name evidence="13" type="ORF">GJV85_00570</name>
</gene>
<keyword evidence="3" id="KW-0597">Phosphoprotein</keyword>
<dbReference type="PRINTS" id="PR00344">
    <property type="entry name" value="BCTRLSENSOR"/>
</dbReference>
<dbReference type="EMBL" id="CP046072">
    <property type="protein sequence ID" value="QSZ40673.1"/>
    <property type="molecule type" value="Genomic_DNA"/>
</dbReference>
<dbReference type="Pfam" id="PF00512">
    <property type="entry name" value="HisKA"/>
    <property type="match status" value="1"/>
</dbReference>
<dbReference type="SMART" id="SM00091">
    <property type="entry name" value="PAS"/>
    <property type="match status" value="1"/>
</dbReference>
<dbReference type="SMART" id="SM00086">
    <property type="entry name" value="PAC"/>
    <property type="match status" value="1"/>
</dbReference>
<reference evidence="13" key="2">
    <citation type="submission" date="2021-04" db="EMBL/GenBank/DDBJ databases">
        <title>Isolation and characterization of a novel species of the genus Sulfurimonas.</title>
        <authorList>
            <person name="Fukui M."/>
        </authorList>
    </citation>
    <scope>NUCLEOTIDE SEQUENCE</scope>
    <source>
        <strain evidence="13">H1576</strain>
    </source>
</reference>
<name>A0A975GBX0_9BACT</name>
<dbReference type="SMART" id="SM00387">
    <property type="entry name" value="HATPase_c"/>
    <property type="match status" value="1"/>
</dbReference>
<dbReference type="PROSITE" id="PS50109">
    <property type="entry name" value="HIS_KIN"/>
    <property type="match status" value="1"/>
</dbReference>
<feature type="domain" description="Histidine kinase" evidence="10">
    <location>
        <begin position="231"/>
        <end position="447"/>
    </location>
</feature>
<dbReference type="PANTHER" id="PTHR43065:SF10">
    <property type="entry name" value="PEROXIDE STRESS-ACTIVATED HISTIDINE KINASE MAK3"/>
    <property type="match status" value="1"/>
</dbReference>
<dbReference type="InterPro" id="IPR003661">
    <property type="entry name" value="HisK_dim/P_dom"/>
</dbReference>
<evidence type="ECO:0000313" key="14">
    <source>
        <dbReference type="Proteomes" id="UP000671852"/>
    </source>
</evidence>
<evidence type="ECO:0000256" key="9">
    <source>
        <dbReference type="SAM" id="Coils"/>
    </source>
</evidence>
<dbReference type="GO" id="GO:0000155">
    <property type="term" value="F:phosphorelay sensor kinase activity"/>
    <property type="evidence" value="ECO:0007669"/>
    <property type="project" value="InterPro"/>
</dbReference>
<protein>
    <recommendedName>
        <fullName evidence="2">histidine kinase</fullName>
        <ecNumber evidence="2">2.7.13.3</ecNumber>
    </recommendedName>
</protein>
<dbReference type="InterPro" id="IPR000014">
    <property type="entry name" value="PAS"/>
</dbReference>
<comment type="catalytic activity">
    <reaction evidence="1">
        <text>ATP + protein L-histidine = ADP + protein N-phospho-L-histidine.</text>
        <dbReference type="EC" id="2.7.13.3"/>
    </reaction>
</comment>
<dbReference type="InterPro" id="IPR000700">
    <property type="entry name" value="PAS-assoc_C"/>
</dbReference>
<feature type="coiled-coil region" evidence="9">
    <location>
        <begin position="6"/>
        <end position="58"/>
    </location>
</feature>
<evidence type="ECO:0000259" key="11">
    <source>
        <dbReference type="PROSITE" id="PS50112"/>
    </source>
</evidence>
<dbReference type="Proteomes" id="UP000671852">
    <property type="component" value="Chromosome"/>
</dbReference>
<dbReference type="NCBIfam" id="TIGR00229">
    <property type="entry name" value="sensory_box"/>
    <property type="match status" value="1"/>
</dbReference>
<evidence type="ECO:0000256" key="8">
    <source>
        <dbReference type="ARBA" id="ARBA00023012"/>
    </source>
</evidence>
<dbReference type="EC" id="2.7.13.3" evidence="2"/>
<dbReference type="InterPro" id="IPR001610">
    <property type="entry name" value="PAC"/>
</dbReference>
<evidence type="ECO:0000256" key="7">
    <source>
        <dbReference type="ARBA" id="ARBA00022840"/>
    </source>
</evidence>
<dbReference type="AlphaFoldDB" id="A0A975GBX0"/>
<dbReference type="InterPro" id="IPR005467">
    <property type="entry name" value="His_kinase_dom"/>
</dbReference>
<reference evidence="13" key="1">
    <citation type="submission" date="2019-11" db="EMBL/GenBank/DDBJ databases">
        <authorList>
            <person name="Kojima H."/>
        </authorList>
    </citation>
    <scope>NUCLEOTIDE SEQUENCE</scope>
    <source>
        <strain evidence="13">H1576</strain>
    </source>
</reference>
<dbReference type="InterPro" id="IPR036097">
    <property type="entry name" value="HisK_dim/P_sf"/>
</dbReference>
<dbReference type="Gene3D" id="3.30.450.20">
    <property type="entry name" value="PAS domain"/>
    <property type="match status" value="1"/>
</dbReference>
<keyword evidence="14" id="KW-1185">Reference proteome</keyword>
<feature type="domain" description="PAC" evidence="12">
    <location>
        <begin position="146"/>
        <end position="200"/>
    </location>
</feature>
<proteinExistence type="predicted"/>
<evidence type="ECO:0000256" key="5">
    <source>
        <dbReference type="ARBA" id="ARBA00022741"/>
    </source>
</evidence>
<evidence type="ECO:0000256" key="4">
    <source>
        <dbReference type="ARBA" id="ARBA00022679"/>
    </source>
</evidence>
<dbReference type="Pfam" id="PF08447">
    <property type="entry name" value="PAS_3"/>
    <property type="match status" value="1"/>
</dbReference>
<dbReference type="Gene3D" id="3.30.565.10">
    <property type="entry name" value="Histidine kinase-like ATPase, C-terminal domain"/>
    <property type="match status" value="1"/>
</dbReference>
<evidence type="ECO:0000256" key="3">
    <source>
        <dbReference type="ARBA" id="ARBA00022553"/>
    </source>
</evidence>
<evidence type="ECO:0000256" key="1">
    <source>
        <dbReference type="ARBA" id="ARBA00000085"/>
    </source>
</evidence>
<dbReference type="InterPro" id="IPR013655">
    <property type="entry name" value="PAS_fold_3"/>
</dbReference>
<dbReference type="InterPro" id="IPR004358">
    <property type="entry name" value="Sig_transdc_His_kin-like_C"/>
</dbReference>
<keyword evidence="4" id="KW-0808">Transferase</keyword>
<dbReference type="Gene3D" id="1.10.287.130">
    <property type="match status" value="1"/>
</dbReference>
<keyword evidence="5" id="KW-0547">Nucleotide-binding</keyword>
<dbReference type="CDD" id="cd00130">
    <property type="entry name" value="PAS"/>
    <property type="match status" value="1"/>
</dbReference>
<dbReference type="Pfam" id="PF02518">
    <property type="entry name" value="HATPase_c"/>
    <property type="match status" value="1"/>
</dbReference>
<dbReference type="KEGG" id="saqt:GJV85_00570"/>
<keyword evidence="6" id="KW-0418">Kinase</keyword>
<organism evidence="13 14">
    <name type="scientific">Sulfurimonas aquatica</name>
    <dbReference type="NCBI Taxonomy" id="2672570"/>
    <lineage>
        <taxon>Bacteria</taxon>
        <taxon>Pseudomonadati</taxon>
        <taxon>Campylobacterota</taxon>
        <taxon>Epsilonproteobacteria</taxon>
        <taxon>Campylobacterales</taxon>
        <taxon>Sulfurimonadaceae</taxon>
        <taxon>Sulfurimonas</taxon>
    </lineage>
</organism>
<evidence type="ECO:0000259" key="12">
    <source>
        <dbReference type="PROSITE" id="PS50113"/>
    </source>
</evidence>
<dbReference type="SUPFAM" id="SSF47384">
    <property type="entry name" value="Homodimeric domain of signal transducing histidine kinase"/>
    <property type="match status" value="1"/>
</dbReference>
<dbReference type="InterPro" id="IPR035965">
    <property type="entry name" value="PAS-like_dom_sf"/>
</dbReference>
<evidence type="ECO:0000256" key="2">
    <source>
        <dbReference type="ARBA" id="ARBA00012438"/>
    </source>
</evidence>
<dbReference type="PROSITE" id="PS50112">
    <property type="entry name" value="PAS"/>
    <property type="match status" value="1"/>
</dbReference>
<keyword evidence="7" id="KW-0067">ATP-binding</keyword>
<evidence type="ECO:0000259" key="10">
    <source>
        <dbReference type="PROSITE" id="PS50109"/>
    </source>
</evidence>